<name>A0A385SN44_9BACT</name>
<evidence type="ECO:0000313" key="8">
    <source>
        <dbReference type="Proteomes" id="UP000266183"/>
    </source>
</evidence>
<dbReference type="Proteomes" id="UP000266183">
    <property type="component" value="Chromosome"/>
</dbReference>
<dbReference type="EMBL" id="CP032382">
    <property type="protein sequence ID" value="AYB31916.1"/>
    <property type="molecule type" value="Genomic_DNA"/>
</dbReference>
<dbReference type="InterPro" id="IPR036388">
    <property type="entry name" value="WH-like_DNA-bd_sf"/>
</dbReference>
<dbReference type="NCBIfam" id="TIGR02937">
    <property type="entry name" value="sigma70-ECF"/>
    <property type="match status" value="1"/>
</dbReference>
<feature type="domain" description="RNA polymerase sigma-70 region 2" evidence="5">
    <location>
        <begin position="28"/>
        <end position="94"/>
    </location>
</feature>
<dbReference type="SUPFAM" id="SSF88659">
    <property type="entry name" value="Sigma3 and sigma4 domains of RNA polymerase sigma factors"/>
    <property type="match status" value="1"/>
</dbReference>
<organism evidence="7 8">
    <name type="scientific">Chryseolinea soli</name>
    <dbReference type="NCBI Taxonomy" id="2321403"/>
    <lineage>
        <taxon>Bacteria</taxon>
        <taxon>Pseudomonadati</taxon>
        <taxon>Bacteroidota</taxon>
        <taxon>Cytophagia</taxon>
        <taxon>Cytophagales</taxon>
        <taxon>Fulvivirgaceae</taxon>
        <taxon>Chryseolinea</taxon>
    </lineage>
</organism>
<dbReference type="SUPFAM" id="SSF88946">
    <property type="entry name" value="Sigma2 domain of RNA polymerase sigma factors"/>
    <property type="match status" value="1"/>
</dbReference>
<dbReference type="CDD" id="cd06171">
    <property type="entry name" value="Sigma70_r4"/>
    <property type="match status" value="1"/>
</dbReference>
<comment type="similarity">
    <text evidence="1">Belongs to the sigma-70 factor family. ECF subfamily.</text>
</comment>
<evidence type="ECO:0000256" key="3">
    <source>
        <dbReference type="ARBA" id="ARBA00023082"/>
    </source>
</evidence>
<evidence type="ECO:0000256" key="1">
    <source>
        <dbReference type="ARBA" id="ARBA00010641"/>
    </source>
</evidence>
<dbReference type="KEGG" id="chk:D4L85_15685"/>
<keyword evidence="4" id="KW-0804">Transcription</keyword>
<dbReference type="InterPro" id="IPR013325">
    <property type="entry name" value="RNA_pol_sigma_r2"/>
</dbReference>
<accession>A0A385SN44</accession>
<dbReference type="NCBIfam" id="TIGR02985">
    <property type="entry name" value="Sig70_bacteroi1"/>
    <property type="match status" value="1"/>
</dbReference>
<dbReference type="InterPro" id="IPR007627">
    <property type="entry name" value="RNA_pol_sigma70_r2"/>
</dbReference>
<dbReference type="InterPro" id="IPR013324">
    <property type="entry name" value="RNA_pol_sigma_r3/r4-like"/>
</dbReference>
<dbReference type="Gene3D" id="1.10.10.10">
    <property type="entry name" value="Winged helix-like DNA-binding domain superfamily/Winged helix DNA-binding domain"/>
    <property type="match status" value="1"/>
</dbReference>
<keyword evidence="8" id="KW-1185">Reference proteome</keyword>
<dbReference type="RefSeq" id="WP_119755177.1">
    <property type="nucleotide sequence ID" value="NZ_CP032382.1"/>
</dbReference>
<evidence type="ECO:0000259" key="5">
    <source>
        <dbReference type="Pfam" id="PF04542"/>
    </source>
</evidence>
<dbReference type="InterPro" id="IPR013249">
    <property type="entry name" value="RNA_pol_sigma70_r4_t2"/>
</dbReference>
<dbReference type="OrthoDB" id="764811at2"/>
<reference evidence="8" key="1">
    <citation type="submission" date="2018-09" db="EMBL/GenBank/DDBJ databases">
        <title>Chryseolinea sp. KIS68-18 isolated from soil.</title>
        <authorList>
            <person name="Weon H.-Y."/>
            <person name="Kwon S.-W."/>
            <person name="Lee S.A."/>
        </authorList>
    </citation>
    <scope>NUCLEOTIDE SEQUENCE [LARGE SCALE GENOMIC DNA]</scope>
    <source>
        <strain evidence="8">KIS68-18</strain>
    </source>
</reference>
<dbReference type="PANTHER" id="PTHR43133:SF46">
    <property type="entry name" value="RNA POLYMERASE SIGMA-70 FACTOR ECF SUBFAMILY"/>
    <property type="match status" value="1"/>
</dbReference>
<keyword evidence="2" id="KW-0805">Transcription regulation</keyword>
<sequence>MKKNFRYCSEYELVTLLKEGSEPALKELFLRFEQKILLYVFRLTRSHEVAEEILQDTFVKLWECRESLDMSLSFSAFVYKIAKNRILNYLRSNTAQVAMKKAYSLSMVTSRNATEEQIFFNEYVQIADRAIDCLPPQRKSIFKMSRNEGKSYEEIAVTLGISKNTVRVQIVQSLKDIRRFMSLHSDIADSLFMVWVMVWVSVF</sequence>
<dbReference type="GO" id="GO:0003677">
    <property type="term" value="F:DNA binding"/>
    <property type="evidence" value="ECO:0007669"/>
    <property type="project" value="InterPro"/>
</dbReference>
<dbReference type="Pfam" id="PF08281">
    <property type="entry name" value="Sigma70_r4_2"/>
    <property type="match status" value="1"/>
</dbReference>
<proteinExistence type="inferred from homology"/>
<keyword evidence="3" id="KW-0731">Sigma factor</keyword>
<dbReference type="AlphaFoldDB" id="A0A385SN44"/>
<dbReference type="PANTHER" id="PTHR43133">
    <property type="entry name" value="RNA POLYMERASE ECF-TYPE SIGMA FACTO"/>
    <property type="match status" value="1"/>
</dbReference>
<evidence type="ECO:0000256" key="4">
    <source>
        <dbReference type="ARBA" id="ARBA00023163"/>
    </source>
</evidence>
<dbReference type="Gene3D" id="1.10.1740.10">
    <property type="match status" value="1"/>
</dbReference>
<dbReference type="InterPro" id="IPR014284">
    <property type="entry name" value="RNA_pol_sigma-70_dom"/>
</dbReference>
<evidence type="ECO:0000313" key="7">
    <source>
        <dbReference type="EMBL" id="AYB31916.1"/>
    </source>
</evidence>
<dbReference type="InterPro" id="IPR039425">
    <property type="entry name" value="RNA_pol_sigma-70-like"/>
</dbReference>
<evidence type="ECO:0000256" key="2">
    <source>
        <dbReference type="ARBA" id="ARBA00023015"/>
    </source>
</evidence>
<dbReference type="InterPro" id="IPR014327">
    <property type="entry name" value="RNA_pol_sigma70_bacteroid"/>
</dbReference>
<protein>
    <submittedName>
        <fullName evidence="7">RNA polymerase sigma-70 factor</fullName>
    </submittedName>
</protein>
<dbReference type="Pfam" id="PF04542">
    <property type="entry name" value="Sigma70_r2"/>
    <property type="match status" value="1"/>
</dbReference>
<feature type="domain" description="RNA polymerase sigma factor 70 region 4 type 2" evidence="6">
    <location>
        <begin position="127"/>
        <end position="176"/>
    </location>
</feature>
<dbReference type="GO" id="GO:0016987">
    <property type="term" value="F:sigma factor activity"/>
    <property type="evidence" value="ECO:0007669"/>
    <property type="project" value="UniProtKB-KW"/>
</dbReference>
<dbReference type="GO" id="GO:0006352">
    <property type="term" value="P:DNA-templated transcription initiation"/>
    <property type="evidence" value="ECO:0007669"/>
    <property type="project" value="InterPro"/>
</dbReference>
<evidence type="ECO:0000259" key="6">
    <source>
        <dbReference type="Pfam" id="PF08281"/>
    </source>
</evidence>
<gene>
    <name evidence="7" type="ORF">D4L85_15685</name>
</gene>